<protein>
    <submittedName>
        <fullName evidence="1">Uncharacterized protein</fullName>
    </submittedName>
</protein>
<dbReference type="EMBL" id="KN714688">
    <property type="protein sequence ID" value="KUI56376.1"/>
    <property type="molecule type" value="Genomic_DNA"/>
</dbReference>
<name>A0A194UXR0_CYTMA</name>
<gene>
    <name evidence="1" type="ORF">VP1G_10811</name>
</gene>
<organism evidence="1 2">
    <name type="scientific">Cytospora mali</name>
    <name type="common">Apple Valsa canker fungus</name>
    <name type="synonym">Valsa mali</name>
    <dbReference type="NCBI Taxonomy" id="578113"/>
    <lineage>
        <taxon>Eukaryota</taxon>
        <taxon>Fungi</taxon>
        <taxon>Dikarya</taxon>
        <taxon>Ascomycota</taxon>
        <taxon>Pezizomycotina</taxon>
        <taxon>Sordariomycetes</taxon>
        <taxon>Sordariomycetidae</taxon>
        <taxon>Diaporthales</taxon>
        <taxon>Cytosporaceae</taxon>
        <taxon>Cytospora</taxon>
    </lineage>
</organism>
<dbReference type="Proteomes" id="UP000078576">
    <property type="component" value="Unassembled WGS sequence"/>
</dbReference>
<dbReference type="AlphaFoldDB" id="A0A194UXR0"/>
<sequence length="251" mass="27036">MDPSGMDWPAEFHYHGISDALLFDSSIVPFDPSPTPSGSGKSSESISEYGPTDVKYSPLGYSQLEVGIGLDPPKFGASASGWKIKISPEVLLDVARKAGLRLNNLIGLQPEGESHRCLALFAVISNQISDILGASLSRHEVMKNTQSLPMISGSGSGSGSSMQHNASLERLDGINALISSYHPTAAKTDDGHNQHHIALLQRLSDEVESNLVIIWKIMNLGDRSREMPWDLEGDGTQQTMGSGAFFVLMIM</sequence>
<accession>A0A194UXR0</accession>
<reference evidence="2" key="1">
    <citation type="submission" date="2014-12" db="EMBL/GenBank/DDBJ databases">
        <title>Genome Sequence of Valsa Canker Pathogens Uncovers a Specific Adaption of Colonization on Woody Bark.</title>
        <authorList>
            <person name="Yin Z."/>
            <person name="Liu H."/>
            <person name="Gao X."/>
            <person name="Li Z."/>
            <person name="Song N."/>
            <person name="Ke X."/>
            <person name="Dai Q."/>
            <person name="Wu Y."/>
            <person name="Sun Y."/>
            <person name="Xu J.-R."/>
            <person name="Kang Z.K."/>
            <person name="Wang L."/>
            <person name="Huang L."/>
        </authorList>
    </citation>
    <scope>NUCLEOTIDE SEQUENCE [LARGE SCALE GENOMIC DNA]</scope>
    <source>
        <strain evidence="2">SXYL134</strain>
    </source>
</reference>
<evidence type="ECO:0000313" key="1">
    <source>
        <dbReference type="EMBL" id="KUI56376.1"/>
    </source>
</evidence>
<proteinExistence type="predicted"/>
<keyword evidence="2" id="KW-1185">Reference proteome</keyword>
<evidence type="ECO:0000313" key="2">
    <source>
        <dbReference type="Proteomes" id="UP000078576"/>
    </source>
</evidence>